<organism evidence="7 8">
    <name type="scientific">Bifidobacterium asteroides DSM 20089</name>
    <dbReference type="NCBI Taxonomy" id="1437594"/>
    <lineage>
        <taxon>Bacteria</taxon>
        <taxon>Bacillati</taxon>
        <taxon>Actinomycetota</taxon>
        <taxon>Actinomycetes</taxon>
        <taxon>Bifidobacteriales</taxon>
        <taxon>Bifidobacteriaceae</taxon>
        <taxon>Bifidobacterium</taxon>
    </lineage>
</organism>
<evidence type="ECO:0000256" key="5">
    <source>
        <dbReference type="ARBA" id="ARBA00023146"/>
    </source>
</evidence>
<proteinExistence type="predicted"/>
<keyword evidence="5" id="KW-0030">Aminoacyl-tRNA synthetase</keyword>
<dbReference type="AlphaFoldDB" id="A0AAD0A8B4"/>
<dbReference type="InterPro" id="IPR015413">
    <property type="entry name" value="Methionyl/Leucyl_tRNA_Synth"/>
</dbReference>
<dbReference type="GO" id="GO:0004812">
    <property type="term" value="F:aminoacyl-tRNA ligase activity"/>
    <property type="evidence" value="ECO:0007669"/>
    <property type="project" value="UniProtKB-KW"/>
</dbReference>
<gene>
    <name evidence="7" type="ORF">BA20089_00220</name>
</gene>
<dbReference type="GO" id="GO:0006418">
    <property type="term" value="P:tRNA aminoacylation for protein translation"/>
    <property type="evidence" value="ECO:0007669"/>
    <property type="project" value="InterPro"/>
</dbReference>
<dbReference type="Gene3D" id="3.40.50.620">
    <property type="entry name" value="HUPs"/>
    <property type="match status" value="1"/>
</dbReference>
<evidence type="ECO:0000313" key="8">
    <source>
        <dbReference type="Proteomes" id="UP000224056"/>
    </source>
</evidence>
<feature type="domain" description="Methionyl/Leucyl tRNA synthetase" evidence="6">
    <location>
        <begin position="4"/>
        <end position="58"/>
    </location>
</feature>
<reference evidence="7 8" key="1">
    <citation type="submission" date="2016-10" db="EMBL/GenBank/DDBJ databases">
        <title>The whole genome sequencing and assembly of B. asteroides DSM 20089 strain.</title>
        <authorList>
            <person name="Lee Y.-J."/>
            <person name="Park M.-K."/>
            <person name="Yi H."/>
            <person name="Bahn Y.-S."/>
            <person name="Kim J.F."/>
            <person name="Lee D.-W."/>
        </authorList>
    </citation>
    <scope>NUCLEOTIDE SEQUENCE [LARGE SCALE GENOMIC DNA]</scope>
    <source>
        <strain evidence="7 8">DSM 20089</strain>
    </source>
</reference>
<dbReference type="GO" id="GO:0005524">
    <property type="term" value="F:ATP binding"/>
    <property type="evidence" value="ECO:0007669"/>
    <property type="project" value="UniProtKB-KW"/>
</dbReference>
<evidence type="ECO:0000313" key="7">
    <source>
        <dbReference type="EMBL" id="ATO40783.1"/>
    </source>
</evidence>
<evidence type="ECO:0000256" key="1">
    <source>
        <dbReference type="ARBA" id="ARBA00022598"/>
    </source>
</evidence>
<dbReference type="Pfam" id="PF09334">
    <property type="entry name" value="tRNA-synt_1g"/>
    <property type="match status" value="1"/>
</dbReference>
<evidence type="ECO:0000256" key="2">
    <source>
        <dbReference type="ARBA" id="ARBA00022741"/>
    </source>
</evidence>
<keyword evidence="3" id="KW-0067">ATP-binding</keyword>
<dbReference type="EMBL" id="CP017696">
    <property type="protein sequence ID" value="ATO40783.1"/>
    <property type="molecule type" value="Genomic_DNA"/>
</dbReference>
<dbReference type="Gene3D" id="2.170.220.10">
    <property type="match status" value="1"/>
</dbReference>
<keyword evidence="2" id="KW-0547">Nucleotide-binding</keyword>
<evidence type="ECO:0000256" key="4">
    <source>
        <dbReference type="ARBA" id="ARBA00022917"/>
    </source>
</evidence>
<accession>A0AAD0A8B4</accession>
<protein>
    <recommendedName>
        <fullName evidence="6">Methionyl/Leucyl tRNA synthetase domain-containing protein</fullName>
    </recommendedName>
</protein>
<keyword evidence="4" id="KW-0648">Protein biosynthesis</keyword>
<evidence type="ECO:0000259" key="6">
    <source>
        <dbReference type="Pfam" id="PF09334"/>
    </source>
</evidence>
<sequence length="60" mass="6787">MLKTRSAWRSNVLNFSLGLFKEVKPRVITRDIDWGIPVPVDGWVDAVIGYLSASIEWALV</sequence>
<keyword evidence="1" id="KW-0436">Ligase</keyword>
<dbReference type="Proteomes" id="UP000224056">
    <property type="component" value="Chromosome"/>
</dbReference>
<evidence type="ECO:0000256" key="3">
    <source>
        <dbReference type="ARBA" id="ARBA00022840"/>
    </source>
</evidence>
<dbReference type="InterPro" id="IPR014729">
    <property type="entry name" value="Rossmann-like_a/b/a_fold"/>
</dbReference>
<dbReference type="SUPFAM" id="SSF52374">
    <property type="entry name" value="Nucleotidylyl transferase"/>
    <property type="match status" value="1"/>
</dbReference>
<name>A0AAD0A8B4_9BIFI</name>